<dbReference type="AlphaFoldDB" id="A0A397SJ59"/>
<evidence type="ECO:0000313" key="2">
    <source>
        <dbReference type="Proteomes" id="UP000265703"/>
    </source>
</evidence>
<sequence>MGGFYHCPYILQSDAVCNKGYYHSDECKVHQNTPKQIPCIHPECNKKTFSVYSTCKIYLDKYCSRAFYQCQKIQANNVKNLGIDLFDDGLEVVFRMNRIESN</sequence>
<dbReference type="Proteomes" id="UP000265703">
    <property type="component" value="Unassembled WGS sequence"/>
</dbReference>
<gene>
    <name evidence="1" type="ORF">C1645_835197</name>
</gene>
<accession>A0A397SJ59</accession>
<comment type="caution">
    <text evidence="1">The sequence shown here is derived from an EMBL/GenBank/DDBJ whole genome shotgun (WGS) entry which is preliminary data.</text>
</comment>
<name>A0A397SJ59_9GLOM</name>
<proteinExistence type="predicted"/>
<evidence type="ECO:0000313" key="1">
    <source>
        <dbReference type="EMBL" id="RIA82544.1"/>
    </source>
</evidence>
<reference evidence="1 2" key="1">
    <citation type="submission" date="2018-06" db="EMBL/GenBank/DDBJ databases">
        <title>Comparative genomics reveals the genomic features of Rhizophagus irregularis, R. cerebriforme, R. diaphanum and Gigaspora rosea, and their symbiotic lifestyle signature.</title>
        <authorList>
            <person name="Morin E."/>
            <person name="San Clemente H."/>
            <person name="Chen E.C.H."/>
            <person name="De La Providencia I."/>
            <person name="Hainaut M."/>
            <person name="Kuo A."/>
            <person name="Kohler A."/>
            <person name="Murat C."/>
            <person name="Tang N."/>
            <person name="Roy S."/>
            <person name="Loubradou J."/>
            <person name="Henrissat B."/>
            <person name="Grigoriev I.V."/>
            <person name="Corradi N."/>
            <person name="Roux C."/>
            <person name="Martin F.M."/>
        </authorList>
    </citation>
    <scope>NUCLEOTIDE SEQUENCE [LARGE SCALE GENOMIC DNA]</scope>
    <source>
        <strain evidence="1 2">DAOM 227022</strain>
    </source>
</reference>
<protein>
    <submittedName>
        <fullName evidence="1">Uncharacterized protein</fullName>
    </submittedName>
</protein>
<organism evidence="1 2">
    <name type="scientific">Glomus cerebriforme</name>
    <dbReference type="NCBI Taxonomy" id="658196"/>
    <lineage>
        <taxon>Eukaryota</taxon>
        <taxon>Fungi</taxon>
        <taxon>Fungi incertae sedis</taxon>
        <taxon>Mucoromycota</taxon>
        <taxon>Glomeromycotina</taxon>
        <taxon>Glomeromycetes</taxon>
        <taxon>Glomerales</taxon>
        <taxon>Glomeraceae</taxon>
        <taxon>Glomus</taxon>
    </lineage>
</organism>
<dbReference type="EMBL" id="QKYT01000655">
    <property type="protein sequence ID" value="RIA82544.1"/>
    <property type="molecule type" value="Genomic_DNA"/>
</dbReference>
<keyword evidence="2" id="KW-1185">Reference proteome</keyword>